<accession>A0A9N9FRD8</accession>
<evidence type="ECO:0000313" key="2">
    <source>
        <dbReference type="EMBL" id="CAG8552236.1"/>
    </source>
</evidence>
<evidence type="ECO:0000313" key="3">
    <source>
        <dbReference type="Proteomes" id="UP000789706"/>
    </source>
</evidence>
<evidence type="ECO:0000256" key="1">
    <source>
        <dbReference type="SAM" id="MobiDB-lite"/>
    </source>
</evidence>
<dbReference type="AlphaFoldDB" id="A0A9N9FRD8"/>
<dbReference type="OrthoDB" id="9514740at2759"/>
<sequence>MGCCMSKPQTPTRGTNGPPIVQPPIQPSTIQSPVNNYTINQLPKLQPTNQPPMLYSNQSPISPVNPVIPPMNQPPTIRPMNVAPSIQGTILSTQRLTIPPIADIPVITKSKKEPPKKDGTCLYCAENPADTDTDGHPSEFCSDECRRGALESGFATPCMQCKEFPRITGSEFCGWLKCRNLPLCLHCKVNRVHPRSLWCSKSCRNKTHNWQTLITEKSNQLCLNCNRDHALTNQYFCGEQCNRMVQNKAPCLFKLPANSQKYRDVTNQFRLAWKHPHKNVPEIESIWKIFCTSEMNIRYNIYREEVERNQKLEGKPFPKGDGSRLMSAGNEQRRFHGTKMSCFIGIKNGQICNDKSCAVCCIIKEGYKLRFVGTSSKSDDYNEGSLKNHYGTNYKVMLLNKVIVGKGSPLTADNMTLRNAPFGFDSVLGEPSATGNLNYDEVVVYEEAASIPQYLIVYKVP</sequence>
<comment type="caution">
    <text evidence="2">The sequence shown here is derived from an EMBL/GenBank/DDBJ whole genome shotgun (WGS) entry which is preliminary data.</text>
</comment>
<protein>
    <submittedName>
        <fullName evidence="2">4824_t:CDS:1</fullName>
    </submittedName>
</protein>
<proteinExistence type="predicted"/>
<keyword evidence="3" id="KW-1185">Reference proteome</keyword>
<dbReference type="SUPFAM" id="SSF56399">
    <property type="entry name" value="ADP-ribosylation"/>
    <property type="match status" value="1"/>
</dbReference>
<feature type="region of interest" description="Disordered" evidence="1">
    <location>
        <begin position="1"/>
        <end position="25"/>
    </location>
</feature>
<dbReference type="Proteomes" id="UP000789706">
    <property type="component" value="Unassembled WGS sequence"/>
</dbReference>
<reference evidence="2" key="1">
    <citation type="submission" date="2021-06" db="EMBL/GenBank/DDBJ databases">
        <authorList>
            <person name="Kallberg Y."/>
            <person name="Tangrot J."/>
            <person name="Rosling A."/>
        </authorList>
    </citation>
    <scope>NUCLEOTIDE SEQUENCE</scope>
    <source>
        <strain evidence="2">AZ414A</strain>
    </source>
</reference>
<dbReference type="PANTHER" id="PTHR31681:SF3">
    <property type="entry name" value="OS04G0690100 PROTEIN"/>
    <property type="match status" value="1"/>
</dbReference>
<dbReference type="EMBL" id="CAJVPK010000825">
    <property type="protein sequence ID" value="CAG8552236.1"/>
    <property type="molecule type" value="Genomic_DNA"/>
</dbReference>
<gene>
    <name evidence="2" type="ORF">DEBURN_LOCUS7160</name>
</gene>
<dbReference type="Gene3D" id="3.90.228.10">
    <property type="match status" value="1"/>
</dbReference>
<dbReference type="PANTHER" id="PTHR31681">
    <property type="entry name" value="C2H2-LIKE ZINC FINGER PROTEIN"/>
    <property type="match status" value="1"/>
</dbReference>
<name>A0A9N9FRD8_9GLOM</name>
<organism evidence="2 3">
    <name type="scientific">Diversispora eburnea</name>
    <dbReference type="NCBI Taxonomy" id="1213867"/>
    <lineage>
        <taxon>Eukaryota</taxon>
        <taxon>Fungi</taxon>
        <taxon>Fungi incertae sedis</taxon>
        <taxon>Mucoromycota</taxon>
        <taxon>Glomeromycotina</taxon>
        <taxon>Glomeromycetes</taxon>
        <taxon>Diversisporales</taxon>
        <taxon>Diversisporaceae</taxon>
        <taxon>Diversispora</taxon>
    </lineage>
</organism>